<name>A0A1L9WGT1_ASPA1</name>
<dbReference type="VEuPathDB" id="FungiDB:ASPACDRAFT_47745"/>
<dbReference type="GeneID" id="30975817"/>
<dbReference type="OrthoDB" id="4267316at2759"/>
<accession>A0A1L9WGT1</accession>
<sequence length="190" mass="21911">MDPGSSLDYNTRHGICSLIFPMLILTLTSSSTSTFRLSPGIISTFSRLWFTLRTLRVLQVRDGSTLQVVLVKVVNDHLANMLVVAKFYNSLYYNHRKSGVDPFRCVEEEYTRETAIYQHLHKHGLSDYISQFCGLYSLDTPVPNRGMRQVLLILVDFMSGFQMDRLRPGRLAVETRQHIMEQIVRAGYRF</sequence>
<dbReference type="Proteomes" id="UP000184546">
    <property type="component" value="Unassembled WGS sequence"/>
</dbReference>
<dbReference type="RefSeq" id="XP_020051731.1">
    <property type="nucleotide sequence ID" value="XM_020202003.1"/>
</dbReference>
<organism evidence="1 2">
    <name type="scientific">Aspergillus aculeatus (strain ATCC 16872 / CBS 172.66 / WB 5094)</name>
    <dbReference type="NCBI Taxonomy" id="690307"/>
    <lineage>
        <taxon>Eukaryota</taxon>
        <taxon>Fungi</taxon>
        <taxon>Dikarya</taxon>
        <taxon>Ascomycota</taxon>
        <taxon>Pezizomycotina</taxon>
        <taxon>Eurotiomycetes</taxon>
        <taxon>Eurotiomycetidae</taxon>
        <taxon>Eurotiales</taxon>
        <taxon>Aspergillaceae</taxon>
        <taxon>Aspergillus</taxon>
        <taxon>Aspergillus subgen. Circumdati</taxon>
    </lineage>
</organism>
<proteinExistence type="predicted"/>
<evidence type="ECO:0000313" key="2">
    <source>
        <dbReference type="Proteomes" id="UP000184546"/>
    </source>
</evidence>
<keyword evidence="2" id="KW-1185">Reference proteome</keyword>
<dbReference type="EMBL" id="KV878989">
    <property type="protein sequence ID" value="OJJ95391.1"/>
    <property type="molecule type" value="Genomic_DNA"/>
</dbReference>
<dbReference type="AlphaFoldDB" id="A0A1L9WGT1"/>
<protein>
    <submittedName>
        <fullName evidence="1">Uncharacterized protein</fullName>
    </submittedName>
</protein>
<gene>
    <name evidence="1" type="ORF">ASPACDRAFT_47745</name>
</gene>
<evidence type="ECO:0000313" key="1">
    <source>
        <dbReference type="EMBL" id="OJJ95391.1"/>
    </source>
</evidence>
<reference evidence="2" key="1">
    <citation type="journal article" date="2017" name="Genome Biol.">
        <title>Comparative genomics reveals high biological diversity and specific adaptations in the industrially and medically important fungal genus Aspergillus.</title>
        <authorList>
            <person name="de Vries R.P."/>
            <person name="Riley R."/>
            <person name="Wiebenga A."/>
            <person name="Aguilar-Osorio G."/>
            <person name="Amillis S."/>
            <person name="Uchima C.A."/>
            <person name="Anderluh G."/>
            <person name="Asadollahi M."/>
            <person name="Askin M."/>
            <person name="Barry K."/>
            <person name="Battaglia E."/>
            <person name="Bayram O."/>
            <person name="Benocci T."/>
            <person name="Braus-Stromeyer S.A."/>
            <person name="Caldana C."/>
            <person name="Canovas D."/>
            <person name="Cerqueira G.C."/>
            <person name="Chen F."/>
            <person name="Chen W."/>
            <person name="Choi C."/>
            <person name="Clum A."/>
            <person name="Dos Santos R.A."/>
            <person name="Damasio A.R."/>
            <person name="Diallinas G."/>
            <person name="Emri T."/>
            <person name="Fekete E."/>
            <person name="Flipphi M."/>
            <person name="Freyberg S."/>
            <person name="Gallo A."/>
            <person name="Gournas C."/>
            <person name="Habgood R."/>
            <person name="Hainaut M."/>
            <person name="Harispe M.L."/>
            <person name="Henrissat B."/>
            <person name="Hilden K.S."/>
            <person name="Hope R."/>
            <person name="Hossain A."/>
            <person name="Karabika E."/>
            <person name="Karaffa L."/>
            <person name="Karanyi Z."/>
            <person name="Krasevec N."/>
            <person name="Kuo A."/>
            <person name="Kusch H."/>
            <person name="LaButti K."/>
            <person name="Lagendijk E.L."/>
            <person name="Lapidus A."/>
            <person name="Levasseur A."/>
            <person name="Lindquist E."/>
            <person name="Lipzen A."/>
            <person name="Logrieco A.F."/>
            <person name="MacCabe A."/>
            <person name="Maekelae M.R."/>
            <person name="Malavazi I."/>
            <person name="Melin P."/>
            <person name="Meyer V."/>
            <person name="Mielnichuk N."/>
            <person name="Miskei M."/>
            <person name="Molnar A.P."/>
            <person name="Mule G."/>
            <person name="Ngan C.Y."/>
            <person name="Orejas M."/>
            <person name="Orosz E."/>
            <person name="Ouedraogo J.P."/>
            <person name="Overkamp K.M."/>
            <person name="Park H.-S."/>
            <person name="Perrone G."/>
            <person name="Piumi F."/>
            <person name="Punt P.J."/>
            <person name="Ram A.F."/>
            <person name="Ramon A."/>
            <person name="Rauscher S."/>
            <person name="Record E."/>
            <person name="Riano-Pachon D.M."/>
            <person name="Robert V."/>
            <person name="Roehrig J."/>
            <person name="Ruller R."/>
            <person name="Salamov A."/>
            <person name="Salih N.S."/>
            <person name="Samson R.A."/>
            <person name="Sandor E."/>
            <person name="Sanguinetti M."/>
            <person name="Schuetze T."/>
            <person name="Sepcic K."/>
            <person name="Shelest E."/>
            <person name="Sherlock G."/>
            <person name="Sophianopoulou V."/>
            <person name="Squina F.M."/>
            <person name="Sun H."/>
            <person name="Susca A."/>
            <person name="Todd R.B."/>
            <person name="Tsang A."/>
            <person name="Unkles S.E."/>
            <person name="van de Wiele N."/>
            <person name="van Rossen-Uffink D."/>
            <person name="Oliveira J.V."/>
            <person name="Vesth T.C."/>
            <person name="Visser J."/>
            <person name="Yu J.-H."/>
            <person name="Zhou M."/>
            <person name="Andersen M.R."/>
            <person name="Archer D.B."/>
            <person name="Baker S.E."/>
            <person name="Benoit I."/>
            <person name="Brakhage A.A."/>
            <person name="Braus G.H."/>
            <person name="Fischer R."/>
            <person name="Frisvad J.C."/>
            <person name="Goldman G.H."/>
            <person name="Houbraken J."/>
            <person name="Oakley B."/>
            <person name="Pocsi I."/>
            <person name="Scazzocchio C."/>
            <person name="Seiboth B."/>
            <person name="vanKuyk P.A."/>
            <person name="Wortman J."/>
            <person name="Dyer P.S."/>
            <person name="Grigoriev I.V."/>
        </authorList>
    </citation>
    <scope>NUCLEOTIDE SEQUENCE [LARGE SCALE GENOMIC DNA]</scope>
    <source>
        <strain evidence="2">ATCC 16872 / CBS 172.66 / WB 5094</strain>
    </source>
</reference>